<evidence type="ECO:0000259" key="2">
    <source>
        <dbReference type="PROSITE" id="PS51733"/>
    </source>
</evidence>
<evidence type="ECO:0000313" key="4">
    <source>
        <dbReference type="Proteomes" id="UP000199438"/>
    </source>
</evidence>
<dbReference type="PANTHER" id="PTHR12835">
    <property type="entry name" value="BIOTIN PROTEIN LIGASE"/>
    <property type="match status" value="1"/>
</dbReference>
<dbReference type="GO" id="GO:0005737">
    <property type="term" value="C:cytoplasm"/>
    <property type="evidence" value="ECO:0007669"/>
    <property type="project" value="TreeGrafter"/>
</dbReference>
<evidence type="ECO:0000256" key="1">
    <source>
        <dbReference type="ARBA" id="ARBA00022598"/>
    </source>
</evidence>
<dbReference type="AlphaFoldDB" id="A0A1I1JQU5"/>
<dbReference type="NCBIfam" id="TIGR00121">
    <property type="entry name" value="birA_ligase"/>
    <property type="match status" value="1"/>
</dbReference>
<dbReference type="PANTHER" id="PTHR12835:SF5">
    <property type="entry name" value="BIOTIN--PROTEIN LIGASE"/>
    <property type="match status" value="1"/>
</dbReference>
<dbReference type="GO" id="GO:0004077">
    <property type="term" value="F:biotin--[biotin carboxyl-carrier protein] ligase activity"/>
    <property type="evidence" value="ECO:0007669"/>
    <property type="project" value="InterPro"/>
</dbReference>
<dbReference type="Gene3D" id="3.30.930.10">
    <property type="entry name" value="Bira Bifunctional Protein, Domain 2"/>
    <property type="match status" value="1"/>
</dbReference>
<dbReference type="InterPro" id="IPR004143">
    <property type="entry name" value="BPL_LPL_catalytic"/>
</dbReference>
<dbReference type="SUPFAM" id="SSF55681">
    <property type="entry name" value="Class II aaRS and biotin synthetases"/>
    <property type="match status" value="1"/>
</dbReference>
<sequence length="243" mass="27198">MRIIKVDAIPSTNDFVKQYYSGNSSFEPVCVSARFQTKGKGQRGSVWNVTAGKNLTFSLLYPKISVTINHHFLLSAVVSLSVINVLRKFNTPKLSVKWPNDIMSGNFKIGGILIENILKQTDIAASVIGIGLNINQDDFGDLKQASSLKLQTGNDFDLDEILHAILEELLKRLEVLSEENETQILEEYAALMFKKDVVATFQYPNGDFFNGIIRGVTINGLLNVEIEEAVFKTFDLKEVKLMY</sequence>
<dbReference type="CDD" id="cd16442">
    <property type="entry name" value="BPL"/>
    <property type="match status" value="1"/>
</dbReference>
<dbReference type="InterPro" id="IPR004408">
    <property type="entry name" value="Biotin_CoA_COase_ligase"/>
</dbReference>
<dbReference type="Proteomes" id="UP000199438">
    <property type="component" value="Unassembled WGS sequence"/>
</dbReference>
<dbReference type="OrthoDB" id="9807064at2"/>
<dbReference type="RefSeq" id="WP_092542942.1">
    <property type="nucleotide sequence ID" value="NZ_FOKV01000005.1"/>
</dbReference>
<dbReference type="Pfam" id="PF03099">
    <property type="entry name" value="BPL_LplA_LipB"/>
    <property type="match status" value="1"/>
</dbReference>
<dbReference type="EMBL" id="FOKV01000005">
    <property type="protein sequence ID" value="SFC50934.1"/>
    <property type="molecule type" value="Genomic_DNA"/>
</dbReference>
<protein>
    <submittedName>
        <fullName evidence="3">BirA family transcriptional regulator, biotin operon repressor / biotin-[acetyl-CoA-carboxylase] ligase</fullName>
    </submittedName>
</protein>
<dbReference type="STRING" id="1334022.SAMN04487907_10538"/>
<keyword evidence="4" id="KW-1185">Reference proteome</keyword>
<proteinExistence type="predicted"/>
<reference evidence="4" key="1">
    <citation type="submission" date="2016-10" db="EMBL/GenBank/DDBJ databases">
        <authorList>
            <person name="Varghese N."/>
            <person name="Submissions S."/>
        </authorList>
    </citation>
    <scope>NUCLEOTIDE SEQUENCE [LARGE SCALE GENOMIC DNA]</scope>
    <source>
        <strain evidence="4">DSM 24499</strain>
    </source>
</reference>
<accession>A0A1I1JQU5</accession>
<dbReference type="InterPro" id="IPR045864">
    <property type="entry name" value="aa-tRNA-synth_II/BPL/LPL"/>
</dbReference>
<keyword evidence="1 3" id="KW-0436">Ligase</keyword>
<name>A0A1I1JQU5_9FLAO</name>
<feature type="domain" description="BPL/LPL catalytic" evidence="2">
    <location>
        <begin position="1"/>
        <end position="177"/>
    </location>
</feature>
<gene>
    <name evidence="3" type="ORF">SAMN04487907_10538</name>
</gene>
<organism evidence="3 4">
    <name type="scientific">Zunongwangia mangrovi</name>
    <dbReference type="NCBI Taxonomy" id="1334022"/>
    <lineage>
        <taxon>Bacteria</taxon>
        <taxon>Pseudomonadati</taxon>
        <taxon>Bacteroidota</taxon>
        <taxon>Flavobacteriia</taxon>
        <taxon>Flavobacteriales</taxon>
        <taxon>Flavobacteriaceae</taxon>
        <taxon>Zunongwangia</taxon>
    </lineage>
</organism>
<dbReference type="PROSITE" id="PS51733">
    <property type="entry name" value="BPL_LPL_CATALYTIC"/>
    <property type="match status" value="1"/>
</dbReference>
<evidence type="ECO:0000313" key="3">
    <source>
        <dbReference type="EMBL" id="SFC50934.1"/>
    </source>
</evidence>